<accession>A0A6A6VH50</accession>
<dbReference type="EMBL" id="MU006567">
    <property type="protein sequence ID" value="KAF2749034.1"/>
    <property type="molecule type" value="Genomic_DNA"/>
</dbReference>
<proteinExistence type="predicted"/>
<reference evidence="1" key="1">
    <citation type="journal article" date="2020" name="Stud. Mycol.">
        <title>101 Dothideomycetes genomes: a test case for predicting lifestyles and emergence of pathogens.</title>
        <authorList>
            <person name="Haridas S."/>
            <person name="Albert R."/>
            <person name="Binder M."/>
            <person name="Bloem J."/>
            <person name="Labutti K."/>
            <person name="Salamov A."/>
            <person name="Andreopoulos B."/>
            <person name="Baker S."/>
            <person name="Barry K."/>
            <person name="Bills G."/>
            <person name="Bluhm B."/>
            <person name="Cannon C."/>
            <person name="Castanera R."/>
            <person name="Culley D."/>
            <person name="Daum C."/>
            <person name="Ezra D."/>
            <person name="Gonzalez J."/>
            <person name="Henrissat B."/>
            <person name="Kuo A."/>
            <person name="Liang C."/>
            <person name="Lipzen A."/>
            <person name="Lutzoni F."/>
            <person name="Magnuson J."/>
            <person name="Mondo S."/>
            <person name="Nolan M."/>
            <person name="Ohm R."/>
            <person name="Pangilinan J."/>
            <person name="Park H.-J."/>
            <person name="Ramirez L."/>
            <person name="Alfaro M."/>
            <person name="Sun H."/>
            <person name="Tritt A."/>
            <person name="Yoshinaga Y."/>
            <person name="Zwiers L.-H."/>
            <person name="Turgeon B."/>
            <person name="Goodwin S."/>
            <person name="Spatafora J."/>
            <person name="Crous P."/>
            <person name="Grigoriev I."/>
        </authorList>
    </citation>
    <scope>NUCLEOTIDE SEQUENCE</scope>
    <source>
        <strain evidence="1">CBS 119925</strain>
    </source>
</reference>
<dbReference type="AlphaFoldDB" id="A0A6A6VH50"/>
<name>A0A6A6VH50_9PLEO</name>
<keyword evidence="2" id="KW-1185">Reference proteome</keyword>
<dbReference type="PROSITE" id="PS51257">
    <property type="entry name" value="PROKAR_LIPOPROTEIN"/>
    <property type="match status" value="1"/>
</dbReference>
<protein>
    <submittedName>
        <fullName evidence="1">Uncharacterized protein</fullName>
    </submittedName>
</protein>
<dbReference type="Proteomes" id="UP000799440">
    <property type="component" value="Unassembled WGS sequence"/>
</dbReference>
<evidence type="ECO:0000313" key="1">
    <source>
        <dbReference type="EMBL" id="KAF2749034.1"/>
    </source>
</evidence>
<organism evidence="1 2">
    <name type="scientific">Sporormia fimetaria CBS 119925</name>
    <dbReference type="NCBI Taxonomy" id="1340428"/>
    <lineage>
        <taxon>Eukaryota</taxon>
        <taxon>Fungi</taxon>
        <taxon>Dikarya</taxon>
        <taxon>Ascomycota</taxon>
        <taxon>Pezizomycotina</taxon>
        <taxon>Dothideomycetes</taxon>
        <taxon>Pleosporomycetidae</taxon>
        <taxon>Pleosporales</taxon>
        <taxon>Sporormiaceae</taxon>
        <taxon>Sporormia</taxon>
    </lineage>
</organism>
<gene>
    <name evidence="1" type="ORF">M011DRAFT_466151</name>
</gene>
<sequence>MRRPVSCGLGSFVSSCIIATPSSSVQPVREFFFIQSTTDQEAYHRTTLQLARPW</sequence>
<evidence type="ECO:0000313" key="2">
    <source>
        <dbReference type="Proteomes" id="UP000799440"/>
    </source>
</evidence>